<reference evidence="2" key="1">
    <citation type="submission" date="2018-05" db="EMBL/GenBank/DDBJ databases">
        <title>Draft genome of Mucuna pruriens seed.</title>
        <authorList>
            <person name="Nnadi N.E."/>
            <person name="Vos R."/>
            <person name="Hasami M.H."/>
            <person name="Devisetty U.K."/>
            <person name="Aguiy J.C."/>
        </authorList>
    </citation>
    <scope>NUCLEOTIDE SEQUENCE [LARGE SCALE GENOMIC DNA]</scope>
    <source>
        <strain evidence="2">JCA_2017</strain>
    </source>
</reference>
<feature type="region of interest" description="Disordered" evidence="1">
    <location>
        <begin position="84"/>
        <end position="113"/>
    </location>
</feature>
<gene>
    <name evidence="2" type="ORF">CR513_17568</name>
</gene>
<dbReference type="Proteomes" id="UP000257109">
    <property type="component" value="Unassembled WGS sequence"/>
</dbReference>
<sequence length="113" mass="12666">MNKRLQEAKGRWVEELPQVLWLYHTTPHSTIQENSFRLTFGTNVVIPVEIGGDQGLARFATRSKEIAHVKEVVAKARGGTGIQFKGLSQKDQKGGPRAERVLKNNTRNKLTSN</sequence>
<dbReference type="EMBL" id="QJKJ01003238">
    <property type="protein sequence ID" value="RDX99391.1"/>
    <property type="molecule type" value="Genomic_DNA"/>
</dbReference>
<proteinExistence type="predicted"/>
<comment type="caution">
    <text evidence="2">The sequence shown here is derived from an EMBL/GenBank/DDBJ whole genome shotgun (WGS) entry which is preliminary data.</text>
</comment>
<dbReference type="Gene3D" id="3.30.420.10">
    <property type="entry name" value="Ribonuclease H-like superfamily/Ribonuclease H"/>
    <property type="match status" value="1"/>
</dbReference>
<evidence type="ECO:0000313" key="3">
    <source>
        <dbReference type="Proteomes" id="UP000257109"/>
    </source>
</evidence>
<dbReference type="AlphaFoldDB" id="A0A371H9E5"/>
<evidence type="ECO:0000313" key="2">
    <source>
        <dbReference type="EMBL" id="RDX99391.1"/>
    </source>
</evidence>
<feature type="compositionally biased region" description="Basic and acidic residues" evidence="1">
    <location>
        <begin position="88"/>
        <end position="102"/>
    </location>
</feature>
<feature type="non-terminal residue" evidence="2">
    <location>
        <position position="113"/>
    </location>
</feature>
<evidence type="ECO:0000256" key="1">
    <source>
        <dbReference type="SAM" id="MobiDB-lite"/>
    </source>
</evidence>
<dbReference type="InterPro" id="IPR036397">
    <property type="entry name" value="RNaseH_sf"/>
</dbReference>
<evidence type="ECO:0008006" key="4">
    <source>
        <dbReference type="Google" id="ProtNLM"/>
    </source>
</evidence>
<dbReference type="OrthoDB" id="1739513at2759"/>
<name>A0A371H9E5_MUCPR</name>
<dbReference type="GO" id="GO:0003676">
    <property type="term" value="F:nucleic acid binding"/>
    <property type="evidence" value="ECO:0007669"/>
    <property type="project" value="InterPro"/>
</dbReference>
<keyword evidence="3" id="KW-1185">Reference proteome</keyword>
<organism evidence="2 3">
    <name type="scientific">Mucuna pruriens</name>
    <name type="common">Velvet bean</name>
    <name type="synonym">Dolichos pruriens</name>
    <dbReference type="NCBI Taxonomy" id="157652"/>
    <lineage>
        <taxon>Eukaryota</taxon>
        <taxon>Viridiplantae</taxon>
        <taxon>Streptophyta</taxon>
        <taxon>Embryophyta</taxon>
        <taxon>Tracheophyta</taxon>
        <taxon>Spermatophyta</taxon>
        <taxon>Magnoliopsida</taxon>
        <taxon>eudicotyledons</taxon>
        <taxon>Gunneridae</taxon>
        <taxon>Pentapetalae</taxon>
        <taxon>rosids</taxon>
        <taxon>fabids</taxon>
        <taxon>Fabales</taxon>
        <taxon>Fabaceae</taxon>
        <taxon>Papilionoideae</taxon>
        <taxon>50 kb inversion clade</taxon>
        <taxon>NPAAA clade</taxon>
        <taxon>indigoferoid/millettioid clade</taxon>
        <taxon>Phaseoleae</taxon>
        <taxon>Mucuna</taxon>
    </lineage>
</organism>
<feature type="compositionally biased region" description="Polar residues" evidence="1">
    <location>
        <begin position="103"/>
        <end position="113"/>
    </location>
</feature>
<accession>A0A371H9E5</accession>
<protein>
    <recommendedName>
        <fullName evidence="4">Tf2-9</fullName>
    </recommendedName>
</protein>